<accession>A0A1I2IJ83</accession>
<dbReference type="GO" id="GO:0005829">
    <property type="term" value="C:cytosol"/>
    <property type="evidence" value="ECO:0007669"/>
    <property type="project" value="TreeGrafter"/>
</dbReference>
<evidence type="ECO:0000259" key="4">
    <source>
        <dbReference type="PROSITE" id="PS51770"/>
    </source>
</evidence>
<comment type="similarity">
    <text evidence="1">Belongs to the acyl coenzyme A hydrolase family.</text>
</comment>
<keyword evidence="2 3" id="KW-0378">Hydrolase</keyword>
<sequence>MRFFLFEKLTLYRQKSFYIEIQTLFTLILQTYMADNQNKPISYSRTVITELMLPTHPNIDGKMLGDVLLNLMNKAAFTCATRHANNFCVTVSVDDVEFTQPIEVGDFVSFKASVNYVGNSSMIIGVRIEAESLKTGVIKHTGSGYFTMVAKDEYGRPTQAPGVVLENEDDIRRFLAAMIRKEAKLLSKVQMSDKIKKINVFEDIKKLKKERCEIGFEW</sequence>
<dbReference type="Proteomes" id="UP000199513">
    <property type="component" value="Unassembled WGS sequence"/>
</dbReference>
<reference evidence="5 6" key="1">
    <citation type="submission" date="2016-10" db="EMBL/GenBank/DDBJ databases">
        <authorList>
            <person name="de Groot N.N."/>
        </authorList>
    </citation>
    <scope>NUCLEOTIDE SEQUENCE [LARGE SCALE GENOMIC DNA]</scope>
    <source>
        <strain>GEY</strain>
        <strain evidence="6">DSM 9560</strain>
    </source>
</reference>
<dbReference type="CDD" id="cd03442">
    <property type="entry name" value="BFIT_BACH"/>
    <property type="match status" value="1"/>
</dbReference>
<evidence type="ECO:0000256" key="2">
    <source>
        <dbReference type="ARBA" id="ARBA00022801"/>
    </source>
</evidence>
<proteinExistence type="inferred from homology"/>
<dbReference type="GO" id="GO:0006637">
    <property type="term" value="P:acyl-CoA metabolic process"/>
    <property type="evidence" value="ECO:0007669"/>
    <property type="project" value="TreeGrafter"/>
</dbReference>
<dbReference type="InterPro" id="IPR040170">
    <property type="entry name" value="Cytosol_ACT"/>
</dbReference>
<evidence type="ECO:0000256" key="3">
    <source>
        <dbReference type="PROSITE-ProRule" id="PRU01106"/>
    </source>
</evidence>
<protein>
    <submittedName>
        <fullName evidence="5">Acyl-CoA hydrolase</fullName>
    </submittedName>
</protein>
<dbReference type="SUPFAM" id="SSF54637">
    <property type="entry name" value="Thioesterase/thiol ester dehydrase-isomerase"/>
    <property type="match status" value="1"/>
</dbReference>
<organism evidence="5 6">
    <name type="scientific">Thermoflexibacter ruber</name>
    <dbReference type="NCBI Taxonomy" id="1003"/>
    <lineage>
        <taxon>Bacteria</taxon>
        <taxon>Pseudomonadati</taxon>
        <taxon>Bacteroidota</taxon>
        <taxon>Cytophagia</taxon>
        <taxon>Cytophagales</taxon>
        <taxon>Thermoflexibacteraceae</taxon>
        <taxon>Thermoflexibacter</taxon>
    </lineage>
</organism>
<dbReference type="EMBL" id="FONY01000032">
    <property type="protein sequence ID" value="SFF41713.1"/>
    <property type="molecule type" value="Genomic_DNA"/>
</dbReference>
<evidence type="ECO:0000313" key="5">
    <source>
        <dbReference type="EMBL" id="SFF41713.1"/>
    </source>
</evidence>
<dbReference type="AlphaFoldDB" id="A0A1I2IJ83"/>
<dbReference type="GO" id="GO:0052816">
    <property type="term" value="F:long-chain fatty acyl-CoA hydrolase activity"/>
    <property type="evidence" value="ECO:0007669"/>
    <property type="project" value="TreeGrafter"/>
</dbReference>
<dbReference type="PANTHER" id="PTHR11049">
    <property type="entry name" value="ACYL COENZYME A THIOESTER HYDROLASE"/>
    <property type="match status" value="1"/>
</dbReference>
<dbReference type="STRING" id="1003.SAMN04488541_103245"/>
<dbReference type="PANTHER" id="PTHR11049:SF16">
    <property type="entry name" value="PROTEIN VDLD"/>
    <property type="match status" value="1"/>
</dbReference>
<evidence type="ECO:0000313" key="6">
    <source>
        <dbReference type="Proteomes" id="UP000199513"/>
    </source>
</evidence>
<dbReference type="PROSITE" id="PS51770">
    <property type="entry name" value="HOTDOG_ACOT"/>
    <property type="match status" value="1"/>
</dbReference>
<dbReference type="InterPro" id="IPR033120">
    <property type="entry name" value="HOTDOG_ACOT"/>
</dbReference>
<dbReference type="Gene3D" id="3.10.129.10">
    <property type="entry name" value="Hotdog Thioesterase"/>
    <property type="match status" value="1"/>
</dbReference>
<gene>
    <name evidence="5" type="ORF">SAMN04488541_103245</name>
</gene>
<name>A0A1I2IJ83_9BACT</name>
<feature type="domain" description="HotDog ACOT-type" evidence="4">
    <location>
        <begin position="42"/>
        <end position="154"/>
    </location>
</feature>
<dbReference type="InterPro" id="IPR029069">
    <property type="entry name" value="HotDog_dom_sf"/>
</dbReference>
<dbReference type="InterPro" id="IPR006683">
    <property type="entry name" value="Thioestr_dom"/>
</dbReference>
<dbReference type="Pfam" id="PF03061">
    <property type="entry name" value="4HBT"/>
    <property type="match status" value="1"/>
</dbReference>
<evidence type="ECO:0000256" key="1">
    <source>
        <dbReference type="ARBA" id="ARBA00010458"/>
    </source>
</evidence>
<keyword evidence="6" id="KW-1185">Reference proteome</keyword>